<dbReference type="Proteomes" id="UP001433268">
    <property type="component" value="Unassembled WGS sequence"/>
</dbReference>
<feature type="compositionally biased region" description="Low complexity" evidence="1">
    <location>
        <begin position="43"/>
        <end position="57"/>
    </location>
</feature>
<gene>
    <name evidence="2" type="ORF">PG997_011702</name>
</gene>
<dbReference type="SUPFAM" id="SSF55144">
    <property type="entry name" value="LigT-like"/>
    <property type="match status" value="1"/>
</dbReference>
<evidence type="ECO:0000313" key="3">
    <source>
        <dbReference type="Proteomes" id="UP001433268"/>
    </source>
</evidence>
<reference evidence="2 3" key="1">
    <citation type="submission" date="2023-01" db="EMBL/GenBank/DDBJ databases">
        <title>Analysis of 21 Apiospora genomes using comparative genomics revels a genus with tremendous synthesis potential of carbohydrate active enzymes and secondary metabolites.</title>
        <authorList>
            <person name="Sorensen T."/>
        </authorList>
    </citation>
    <scope>NUCLEOTIDE SEQUENCE [LARGE SCALE GENOMIC DNA]</scope>
    <source>
        <strain evidence="2 3">CBS 114990</strain>
    </source>
</reference>
<sequence>MPSALEPAGSTPVTYASMAKSSGGVKRQEQSPSSTPTSHGRHPNNTSSSQPNQQTPQHQRRGGDRGRGGHAAYYQTPSSQRQQQQHSRRGHNEEEDVYVLTLLTDPAHERAMSALRRRWFPAQRLKVDAHMTLFHALPGRLLSTIKQDLADTAANFEKLAVEAGRVGVFRMGRKGVAVKVQGCEEMVGQLRRGLIENWEELGGDENAAAEEYGKQHGAKTHGVLSAQDARRDWRAHYTIMNKEEDAAKVEECFEELRGGLEQTRGIVLGLRLWRYDRGWWRQEEDFLFGGDSST</sequence>
<dbReference type="InterPro" id="IPR009097">
    <property type="entry name" value="Cyclic_Pdiesterase"/>
</dbReference>
<evidence type="ECO:0000313" key="2">
    <source>
        <dbReference type="EMBL" id="KAK8071499.1"/>
    </source>
</evidence>
<dbReference type="GeneID" id="92049077"/>
<dbReference type="Pfam" id="PF13563">
    <property type="entry name" value="2_5_RNA_ligase2"/>
    <property type="match status" value="1"/>
</dbReference>
<name>A0ABR1VJT6_9PEZI</name>
<protein>
    <submittedName>
        <fullName evidence="2">Uncharacterized protein</fullName>
    </submittedName>
</protein>
<evidence type="ECO:0000256" key="1">
    <source>
        <dbReference type="SAM" id="MobiDB-lite"/>
    </source>
</evidence>
<organism evidence="2 3">
    <name type="scientific">Apiospora hydei</name>
    <dbReference type="NCBI Taxonomy" id="1337664"/>
    <lineage>
        <taxon>Eukaryota</taxon>
        <taxon>Fungi</taxon>
        <taxon>Dikarya</taxon>
        <taxon>Ascomycota</taxon>
        <taxon>Pezizomycotina</taxon>
        <taxon>Sordariomycetes</taxon>
        <taxon>Xylariomycetidae</taxon>
        <taxon>Amphisphaeriales</taxon>
        <taxon>Apiosporaceae</taxon>
        <taxon>Apiospora</taxon>
    </lineage>
</organism>
<comment type="caution">
    <text evidence="2">The sequence shown here is derived from an EMBL/GenBank/DDBJ whole genome shotgun (WGS) entry which is preliminary data.</text>
</comment>
<feature type="region of interest" description="Disordered" evidence="1">
    <location>
        <begin position="1"/>
        <end position="94"/>
    </location>
</feature>
<dbReference type="EMBL" id="JAQQWN010000008">
    <property type="protein sequence ID" value="KAK8071499.1"/>
    <property type="molecule type" value="Genomic_DNA"/>
</dbReference>
<keyword evidence="3" id="KW-1185">Reference proteome</keyword>
<proteinExistence type="predicted"/>
<accession>A0ABR1VJT6</accession>
<dbReference type="RefSeq" id="XP_066665307.1">
    <property type="nucleotide sequence ID" value="XM_066816017.1"/>
</dbReference>
<dbReference type="Gene3D" id="3.90.1140.10">
    <property type="entry name" value="Cyclic phosphodiesterase"/>
    <property type="match status" value="1"/>
</dbReference>